<sequence length="57" mass="6729">MKKELIFICKKCRHNLYVDSNKVKKLFKIDCPHCGEEPDELWILSSEGNFEKDLNNS</sequence>
<organism evidence="1">
    <name type="scientific">viral metagenome</name>
    <dbReference type="NCBI Taxonomy" id="1070528"/>
    <lineage>
        <taxon>unclassified sequences</taxon>
        <taxon>metagenomes</taxon>
        <taxon>organismal metagenomes</taxon>
    </lineage>
</organism>
<gene>
    <name evidence="1" type="ORF">TM448A00598_0015</name>
</gene>
<proteinExistence type="predicted"/>
<accession>A0A6H1ZHY0</accession>
<reference evidence="1" key="1">
    <citation type="submission" date="2020-03" db="EMBL/GenBank/DDBJ databases">
        <title>The deep terrestrial virosphere.</title>
        <authorList>
            <person name="Holmfeldt K."/>
            <person name="Nilsson E."/>
            <person name="Simone D."/>
            <person name="Lopez-Fernandez M."/>
            <person name="Wu X."/>
            <person name="de Brujin I."/>
            <person name="Lundin D."/>
            <person name="Andersson A."/>
            <person name="Bertilsson S."/>
            <person name="Dopson M."/>
        </authorList>
    </citation>
    <scope>NUCLEOTIDE SEQUENCE</scope>
    <source>
        <strain evidence="1">TM448A00598</strain>
    </source>
</reference>
<name>A0A6H1ZHY0_9ZZZZ</name>
<evidence type="ECO:0000313" key="1">
    <source>
        <dbReference type="EMBL" id="QJA47069.1"/>
    </source>
</evidence>
<dbReference type="EMBL" id="MT144030">
    <property type="protein sequence ID" value="QJA47069.1"/>
    <property type="molecule type" value="Genomic_DNA"/>
</dbReference>
<protein>
    <submittedName>
        <fullName evidence="1">Uncharacterized protein</fullName>
    </submittedName>
</protein>
<dbReference type="AlphaFoldDB" id="A0A6H1ZHY0"/>